<feature type="non-terminal residue" evidence="3">
    <location>
        <position position="1"/>
    </location>
</feature>
<feature type="domain" description="Asteroid" evidence="2">
    <location>
        <begin position="133"/>
        <end position="382"/>
    </location>
</feature>
<accession>A0A3E2HJP8</accession>
<reference evidence="3 4" key="1">
    <citation type="submission" date="2018-05" db="EMBL/GenBank/DDBJ databases">
        <title>Draft genome sequence of Scytalidium lignicola DSM 105466, a ubiquitous saprotrophic fungus.</title>
        <authorList>
            <person name="Buettner E."/>
            <person name="Gebauer A.M."/>
            <person name="Hofrichter M."/>
            <person name="Liers C."/>
            <person name="Kellner H."/>
        </authorList>
    </citation>
    <scope>NUCLEOTIDE SEQUENCE [LARGE SCALE GENOMIC DNA]</scope>
    <source>
        <strain evidence="3 4">DSM 105466</strain>
    </source>
</reference>
<dbReference type="Pfam" id="PF12813">
    <property type="entry name" value="XPG_I_2"/>
    <property type="match status" value="1"/>
</dbReference>
<dbReference type="PANTHER" id="PTHR15665">
    <property type="entry name" value="ASTEROID PROTEIN"/>
    <property type="match status" value="1"/>
</dbReference>
<dbReference type="OrthoDB" id="5297549at2759"/>
<evidence type="ECO:0000256" key="1">
    <source>
        <dbReference type="ARBA" id="ARBA00007398"/>
    </source>
</evidence>
<evidence type="ECO:0000259" key="2">
    <source>
        <dbReference type="Pfam" id="PF12813"/>
    </source>
</evidence>
<dbReference type="InterPro" id="IPR039436">
    <property type="entry name" value="Asteroid_dom"/>
</dbReference>
<dbReference type="InterPro" id="IPR029060">
    <property type="entry name" value="PIN-like_dom_sf"/>
</dbReference>
<dbReference type="AlphaFoldDB" id="A0A3E2HJP8"/>
<dbReference type="PANTHER" id="PTHR15665:SF1">
    <property type="entry name" value="PROTEIN ASTEROID HOMOLOG 1"/>
    <property type="match status" value="1"/>
</dbReference>
<dbReference type="SUPFAM" id="SSF88723">
    <property type="entry name" value="PIN domain-like"/>
    <property type="match status" value="1"/>
</dbReference>
<dbReference type="STRING" id="5539.A0A3E2HJP8"/>
<proteinExistence type="inferred from homology"/>
<dbReference type="OMA" id="GEADDWC"/>
<comment type="similarity">
    <text evidence="1">Belongs to the asteroid family.</text>
</comment>
<dbReference type="Proteomes" id="UP000258309">
    <property type="component" value="Unassembled WGS sequence"/>
</dbReference>
<name>A0A3E2HJP8_SCYLI</name>
<dbReference type="Gene3D" id="3.40.50.1010">
    <property type="entry name" value="5'-nuclease"/>
    <property type="match status" value="1"/>
</dbReference>
<sequence length="590" mass="66645">MIALSIVDGDPSSDNVLATLFRIKFSGWAASTRNPFEAAPSYAELGKAAIAWLDELRKSHVIIEKIFFDGFLPPAKFDVRVERLIGNTERCIEYHQAYPGQIDYGRVSTGSSNVSASLFTTAARQSSSKLPAIPFLVPAVVEALIDSEEYRRATIVVPEEADLYCAKYVSQQGGIVFTGDSDLLAHELGSDGAVSFFQDIEVHTDGASENLYSQVYRISTIINRLGLPPAYGIKTFAFEMFMDPHGTFRRLLMQAISLKAVTAHKDMYDEFAFQYMPLKTDPLQTREPAYKDQWFLLRSLDPRISEYILQFDTFRKVAGVSLDAGKDIEDSIHIFLPVLLDCPTRTNAWEMSISIRLSAYALINLIVPEDQQKFTVVEHVKQLNKNGGREWQLPSIDEISDALTALIKFLEKVQEKLPGLSGFDYWTAVAVCQDVQWSSSNGKASLCDTVLRNHGSSGSNPLRHHKYSWDIVHFYALAQGSYYSFRILKQIMDLLASQKDRYPIPEITPQLSQVLETLPKLQDLPNFGEIVSIRENNYKPVSGCVKAAAEKDWEEEKEKKKLLESRRKPENLFKLLQSDEVLSRRHNEIE</sequence>
<keyword evidence="4" id="KW-1185">Reference proteome</keyword>
<organism evidence="3 4">
    <name type="scientific">Scytalidium lignicola</name>
    <name type="common">Hyphomycete</name>
    <dbReference type="NCBI Taxonomy" id="5539"/>
    <lineage>
        <taxon>Eukaryota</taxon>
        <taxon>Fungi</taxon>
        <taxon>Dikarya</taxon>
        <taxon>Ascomycota</taxon>
        <taxon>Pezizomycotina</taxon>
        <taxon>Leotiomycetes</taxon>
        <taxon>Leotiomycetes incertae sedis</taxon>
        <taxon>Scytalidium</taxon>
    </lineage>
</organism>
<gene>
    <name evidence="3" type="ORF">B7463_g2713</name>
</gene>
<dbReference type="InterPro" id="IPR026832">
    <property type="entry name" value="Asteroid"/>
</dbReference>
<comment type="caution">
    <text evidence="3">The sequence shown here is derived from an EMBL/GenBank/DDBJ whole genome shotgun (WGS) entry which is preliminary data.</text>
</comment>
<feature type="non-terminal residue" evidence="3">
    <location>
        <position position="590"/>
    </location>
</feature>
<evidence type="ECO:0000313" key="4">
    <source>
        <dbReference type="Proteomes" id="UP000258309"/>
    </source>
</evidence>
<dbReference type="EMBL" id="NCSJ02000032">
    <property type="protein sequence ID" value="RFU33624.1"/>
    <property type="molecule type" value="Genomic_DNA"/>
</dbReference>
<evidence type="ECO:0000313" key="3">
    <source>
        <dbReference type="EMBL" id="RFU33624.1"/>
    </source>
</evidence>
<protein>
    <recommendedName>
        <fullName evidence="2">Asteroid domain-containing protein</fullName>
    </recommendedName>
</protein>